<feature type="domain" description="N-acetyltransferase" evidence="1">
    <location>
        <begin position="16"/>
        <end position="175"/>
    </location>
</feature>
<dbReference type="PROSITE" id="PS51186">
    <property type="entry name" value="GNAT"/>
    <property type="match status" value="1"/>
</dbReference>
<dbReference type="RefSeq" id="WP_285674941.1">
    <property type="nucleotide sequence ID" value="NZ_BSYI01000075.1"/>
</dbReference>
<keyword evidence="3" id="KW-1185">Reference proteome</keyword>
<organism evidence="2 3">
    <name type="scientific">Paralimibaculum aggregatum</name>
    <dbReference type="NCBI Taxonomy" id="3036245"/>
    <lineage>
        <taxon>Bacteria</taxon>
        <taxon>Pseudomonadati</taxon>
        <taxon>Pseudomonadota</taxon>
        <taxon>Alphaproteobacteria</taxon>
        <taxon>Rhodobacterales</taxon>
        <taxon>Paracoccaceae</taxon>
        <taxon>Paralimibaculum</taxon>
    </lineage>
</organism>
<evidence type="ECO:0000313" key="3">
    <source>
        <dbReference type="Proteomes" id="UP001239909"/>
    </source>
</evidence>
<dbReference type="Gene3D" id="3.40.630.30">
    <property type="match status" value="1"/>
</dbReference>
<dbReference type="PANTHER" id="PTHR43138">
    <property type="entry name" value="ACETYLTRANSFERASE, GNAT FAMILY"/>
    <property type="match status" value="1"/>
</dbReference>
<dbReference type="Pfam" id="PF00583">
    <property type="entry name" value="Acetyltransf_1"/>
    <property type="match status" value="1"/>
</dbReference>
<dbReference type="InterPro" id="IPR000182">
    <property type="entry name" value="GNAT_dom"/>
</dbReference>
<gene>
    <name evidence="2" type="ORF">LNKW23_47720</name>
</gene>
<name>A0ABQ6LTZ2_9RHOB</name>
<accession>A0ABQ6LTZ2</accession>
<sequence length="175" mass="18467">MSAAGSRPGRGGPGELAIRTAAPGDADALWAMLEPEIRAGETYALPRGMSRADALGFWCGAPHDAFVAERGGQPLGTYFLRPNKKGGGDHVANAGYLTAAAARGQGVARAMLAHSLDTARDRGFRAMQFNFVIATNTRAIATWERAGFAVVGRLPAAFRHPREGLVDALVMHRAL</sequence>
<protein>
    <submittedName>
        <fullName evidence="2">GNAT family N-acetyltransferase</fullName>
    </submittedName>
</protein>
<dbReference type="PANTHER" id="PTHR43138:SF1">
    <property type="entry name" value="N-ACETYLTRANSFERASE ACA1"/>
    <property type="match status" value="1"/>
</dbReference>
<dbReference type="CDD" id="cd04301">
    <property type="entry name" value="NAT_SF"/>
    <property type="match status" value="1"/>
</dbReference>
<comment type="caution">
    <text evidence="2">The sequence shown here is derived from an EMBL/GenBank/DDBJ whole genome shotgun (WGS) entry which is preliminary data.</text>
</comment>
<proteinExistence type="predicted"/>
<dbReference type="EMBL" id="BSYI01000075">
    <property type="protein sequence ID" value="GMG85549.1"/>
    <property type="molecule type" value="Genomic_DNA"/>
</dbReference>
<dbReference type="SUPFAM" id="SSF55729">
    <property type="entry name" value="Acyl-CoA N-acyltransferases (Nat)"/>
    <property type="match status" value="1"/>
</dbReference>
<dbReference type="InterPro" id="IPR016181">
    <property type="entry name" value="Acyl_CoA_acyltransferase"/>
</dbReference>
<evidence type="ECO:0000313" key="2">
    <source>
        <dbReference type="EMBL" id="GMG85549.1"/>
    </source>
</evidence>
<reference evidence="2 3" key="1">
    <citation type="submission" date="2023-04" db="EMBL/GenBank/DDBJ databases">
        <title>Marinoamorphus aggregata gen. nov., sp. Nov., isolate from tissue of brittle star Ophioplocus japonicus.</title>
        <authorList>
            <person name="Kawano K."/>
            <person name="Sawayama S."/>
            <person name="Nakagawa S."/>
        </authorList>
    </citation>
    <scope>NUCLEOTIDE SEQUENCE [LARGE SCALE GENOMIC DNA]</scope>
    <source>
        <strain evidence="2 3">NKW23</strain>
    </source>
</reference>
<evidence type="ECO:0000259" key="1">
    <source>
        <dbReference type="PROSITE" id="PS51186"/>
    </source>
</evidence>
<dbReference type="InterPro" id="IPR052742">
    <property type="entry name" value="Mito_N-acetyltransferase"/>
</dbReference>
<dbReference type="Proteomes" id="UP001239909">
    <property type="component" value="Unassembled WGS sequence"/>
</dbReference>